<accession>A0A7W1WNN0</accession>
<keyword evidence="3" id="KW-1185">Reference proteome</keyword>
<evidence type="ECO:0000256" key="1">
    <source>
        <dbReference type="SAM" id="Phobius"/>
    </source>
</evidence>
<feature type="transmembrane region" description="Helical" evidence="1">
    <location>
        <begin position="197"/>
        <end position="219"/>
    </location>
</feature>
<evidence type="ECO:0000313" key="2">
    <source>
        <dbReference type="EMBL" id="MBA4493207.1"/>
    </source>
</evidence>
<dbReference type="AlphaFoldDB" id="A0A7W1WNN0"/>
<dbReference type="PANTHER" id="PTHR36434">
    <property type="entry name" value="MEMBRANE PROTEASE YUGP-RELATED"/>
    <property type="match status" value="1"/>
</dbReference>
<dbReference type="RefSeq" id="WP_181750406.1">
    <property type="nucleotide sequence ID" value="NZ_JACEIQ010000001.1"/>
</dbReference>
<protein>
    <submittedName>
        <fullName evidence="2">Zinc metallopeptidase</fullName>
    </submittedName>
</protein>
<organism evidence="2 3">
    <name type="scientific">Paenactinomyces guangxiensis</name>
    <dbReference type="NCBI Taxonomy" id="1490290"/>
    <lineage>
        <taxon>Bacteria</taxon>
        <taxon>Bacillati</taxon>
        <taxon>Bacillota</taxon>
        <taxon>Bacilli</taxon>
        <taxon>Bacillales</taxon>
        <taxon>Thermoactinomycetaceae</taxon>
        <taxon>Paenactinomyces</taxon>
    </lineage>
</organism>
<proteinExistence type="predicted"/>
<dbReference type="Proteomes" id="UP000535491">
    <property type="component" value="Unassembled WGS sequence"/>
</dbReference>
<keyword evidence="1" id="KW-1133">Transmembrane helix</keyword>
<dbReference type="PANTHER" id="PTHR36434:SF1">
    <property type="entry name" value="MEMBRANE PROTEASE YUGP-RELATED"/>
    <property type="match status" value="1"/>
</dbReference>
<keyword evidence="1" id="KW-0472">Membrane</keyword>
<feature type="transmembrane region" description="Helical" evidence="1">
    <location>
        <begin position="116"/>
        <end position="135"/>
    </location>
</feature>
<dbReference type="EMBL" id="JACEIQ010000001">
    <property type="protein sequence ID" value="MBA4493207.1"/>
    <property type="molecule type" value="Genomic_DNA"/>
</dbReference>
<keyword evidence="1" id="KW-0812">Transmembrane</keyword>
<reference evidence="2 3" key="1">
    <citation type="submission" date="2020-07" db="EMBL/GenBank/DDBJ databases">
        <authorList>
            <person name="Feng H."/>
        </authorList>
    </citation>
    <scope>NUCLEOTIDE SEQUENCE [LARGE SCALE GENOMIC DNA]</scope>
    <source>
        <strain evidence="3">s-10</strain>
    </source>
</reference>
<gene>
    <name evidence="2" type="ORF">H1191_02615</name>
</gene>
<sequence>MFGLLLFILGLILTLWAQFRVRSNFRRWSRVRSRSGMTGAEVARRILDMNGLHHVPVEPVHGTLSDHYDPTAPAVRLSEPVYSSSSISAVSVAAHECGHALQHKEKYGALVFRHRMVPVLNFTSGVAPWLLLAGVFMRASGLLLVGIAFFSIAVLFHLVTLPVEFNASSRAKRIMIQEGFVAPDEEKGVNRVLGAAAFTYVAGALVALLELLRFVLIFLGQRDDD</sequence>
<comment type="caution">
    <text evidence="2">The sequence shown here is derived from an EMBL/GenBank/DDBJ whole genome shotgun (WGS) entry which is preliminary data.</text>
</comment>
<dbReference type="Pfam" id="PF04298">
    <property type="entry name" value="Zn_peptidase_2"/>
    <property type="match status" value="1"/>
</dbReference>
<feature type="transmembrane region" description="Helical" evidence="1">
    <location>
        <begin position="142"/>
        <end position="163"/>
    </location>
</feature>
<evidence type="ECO:0000313" key="3">
    <source>
        <dbReference type="Proteomes" id="UP000535491"/>
    </source>
</evidence>
<name>A0A7W1WNN0_9BACL</name>
<dbReference type="InterPro" id="IPR007395">
    <property type="entry name" value="Zn_peptidase_2"/>
</dbReference>